<dbReference type="Proteomes" id="UP000186817">
    <property type="component" value="Unassembled WGS sequence"/>
</dbReference>
<evidence type="ECO:0000313" key="2">
    <source>
        <dbReference type="Proteomes" id="UP000186817"/>
    </source>
</evidence>
<dbReference type="SUPFAM" id="SSF53474">
    <property type="entry name" value="alpha/beta-Hydrolases"/>
    <property type="match status" value="1"/>
</dbReference>
<keyword evidence="2" id="KW-1185">Reference proteome</keyword>
<dbReference type="AlphaFoldDB" id="A0A1Q9EQ36"/>
<sequence length="78" mass="8698">MLHCHYPQPSSEKGYGLRRSFFDLPETKIGAAMQVGNLADVLPNDWFQNLEAIKLVRSPTLVVHGKVDDLIPLSHGEV</sequence>
<protein>
    <submittedName>
        <fullName evidence="1">Uncharacterized protein</fullName>
    </submittedName>
</protein>
<reference evidence="1 2" key="1">
    <citation type="submission" date="2016-02" db="EMBL/GenBank/DDBJ databases">
        <title>Genome analysis of coral dinoflagellate symbionts highlights evolutionary adaptations to a symbiotic lifestyle.</title>
        <authorList>
            <person name="Aranda M."/>
            <person name="Li Y."/>
            <person name="Liew Y.J."/>
            <person name="Baumgarten S."/>
            <person name="Simakov O."/>
            <person name="Wilson M."/>
            <person name="Piel J."/>
            <person name="Ashoor H."/>
            <person name="Bougouffa S."/>
            <person name="Bajic V.B."/>
            <person name="Ryu T."/>
            <person name="Ravasi T."/>
            <person name="Bayer T."/>
            <person name="Micklem G."/>
            <person name="Kim H."/>
            <person name="Bhak J."/>
            <person name="Lajeunesse T.C."/>
            <person name="Voolstra C.R."/>
        </authorList>
    </citation>
    <scope>NUCLEOTIDE SEQUENCE [LARGE SCALE GENOMIC DNA]</scope>
    <source>
        <strain evidence="1 2">CCMP2467</strain>
    </source>
</reference>
<evidence type="ECO:0000313" key="1">
    <source>
        <dbReference type="EMBL" id="OLQ09546.1"/>
    </source>
</evidence>
<proteinExistence type="predicted"/>
<dbReference type="InterPro" id="IPR029058">
    <property type="entry name" value="AB_hydrolase_fold"/>
</dbReference>
<gene>
    <name evidence="1" type="ORF">AK812_SmicGene6845</name>
</gene>
<dbReference type="OrthoDB" id="446723at2759"/>
<organism evidence="1 2">
    <name type="scientific">Symbiodinium microadriaticum</name>
    <name type="common">Dinoflagellate</name>
    <name type="synonym">Zooxanthella microadriatica</name>
    <dbReference type="NCBI Taxonomy" id="2951"/>
    <lineage>
        <taxon>Eukaryota</taxon>
        <taxon>Sar</taxon>
        <taxon>Alveolata</taxon>
        <taxon>Dinophyceae</taxon>
        <taxon>Suessiales</taxon>
        <taxon>Symbiodiniaceae</taxon>
        <taxon>Symbiodinium</taxon>
    </lineage>
</organism>
<name>A0A1Q9EQ36_SYMMI</name>
<comment type="caution">
    <text evidence="1">The sequence shown here is derived from an EMBL/GenBank/DDBJ whole genome shotgun (WGS) entry which is preliminary data.</text>
</comment>
<accession>A0A1Q9EQ36</accession>
<dbReference type="EMBL" id="LSRX01000095">
    <property type="protein sequence ID" value="OLQ09546.1"/>
    <property type="molecule type" value="Genomic_DNA"/>
</dbReference>